<protein>
    <submittedName>
        <fullName evidence="1">Uncharacterized protein</fullName>
    </submittedName>
</protein>
<evidence type="ECO:0000313" key="2">
    <source>
        <dbReference type="Proteomes" id="UP001321486"/>
    </source>
</evidence>
<reference evidence="2" key="1">
    <citation type="journal article" date="2019" name="Int. J. Syst. Evol. Microbiol.">
        <title>The Global Catalogue of Microorganisms (GCM) 10K type strain sequencing project: providing services to taxonomists for standard genome sequencing and annotation.</title>
        <authorList>
            <consortium name="The Broad Institute Genomics Platform"/>
            <consortium name="The Broad Institute Genome Sequencing Center for Infectious Disease"/>
            <person name="Wu L."/>
            <person name="Ma J."/>
        </authorList>
    </citation>
    <scope>NUCLEOTIDE SEQUENCE [LARGE SCALE GENOMIC DNA]</scope>
    <source>
        <strain evidence="2">NBRC 108728</strain>
    </source>
</reference>
<name>A0ABN6XUF7_9MICO</name>
<dbReference type="Proteomes" id="UP001321486">
    <property type="component" value="Chromosome"/>
</dbReference>
<accession>A0ABN6XUF7</accession>
<evidence type="ECO:0000313" key="1">
    <source>
        <dbReference type="EMBL" id="BDZ48574.1"/>
    </source>
</evidence>
<gene>
    <name evidence="1" type="ORF">GCM10025867_08150</name>
</gene>
<dbReference type="EMBL" id="AP027732">
    <property type="protein sequence ID" value="BDZ48574.1"/>
    <property type="molecule type" value="Genomic_DNA"/>
</dbReference>
<keyword evidence="2" id="KW-1185">Reference proteome</keyword>
<sequence>MTCEILATKFAAVHKVIPCFSNCAAKPCILASGIDNPNLDYGQSGFRLMHIWFRWRLRSDEDSHFGLAREHRLNKAIQRRYDVVITNFDRYGVKGLCSVDPD</sequence>
<organism evidence="1 2">
    <name type="scientific">Frondihabitans sucicola</name>
    <dbReference type="NCBI Taxonomy" id="1268041"/>
    <lineage>
        <taxon>Bacteria</taxon>
        <taxon>Bacillati</taxon>
        <taxon>Actinomycetota</taxon>
        <taxon>Actinomycetes</taxon>
        <taxon>Micrococcales</taxon>
        <taxon>Microbacteriaceae</taxon>
        <taxon>Frondihabitans</taxon>
    </lineage>
</organism>
<proteinExistence type="predicted"/>